<organism evidence="1 2">
    <name type="scientific">Solanum commersonii</name>
    <name type="common">Commerson's wild potato</name>
    <name type="synonym">Commerson's nightshade</name>
    <dbReference type="NCBI Taxonomy" id="4109"/>
    <lineage>
        <taxon>Eukaryota</taxon>
        <taxon>Viridiplantae</taxon>
        <taxon>Streptophyta</taxon>
        <taxon>Embryophyta</taxon>
        <taxon>Tracheophyta</taxon>
        <taxon>Spermatophyta</taxon>
        <taxon>Magnoliopsida</taxon>
        <taxon>eudicotyledons</taxon>
        <taxon>Gunneridae</taxon>
        <taxon>Pentapetalae</taxon>
        <taxon>asterids</taxon>
        <taxon>lamiids</taxon>
        <taxon>Solanales</taxon>
        <taxon>Solanaceae</taxon>
        <taxon>Solanoideae</taxon>
        <taxon>Solaneae</taxon>
        <taxon>Solanum</taxon>
    </lineage>
</organism>
<protein>
    <submittedName>
        <fullName evidence="1">Uncharacterized protein</fullName>
    </submittedName>
</protein>
<gene>
    <name evidence="1" type="ORF">H5410_046796</name>
</gene>
<accession>A0A9J5XFC6</accession>
<dbReference type="EMBL" id="JACXVP010000009">
    <property type="protein sequence ID" value="KAG5586362.1"/>
    <property type="molecule type" value="Genomic_DNA"/>
</dbReference>
<name>A0A9J5XFC6_SOLCO</name>
<sequence length="130" mass="14917">MTRIYLLANYMMGDESKSVNVFGSQSGAMLEEEDAYASFDEDIIYFVNLGLGQWRDWERPWNDPDRARGDVGTTMEIQIHMFLPNFPMLAQNQASVSDLADSKIEQMLNRVLKRVESMNNGVMKLRSDVI</sequence>
<comment type="caution">
    <text evidence="1">The sequence shown here is derived from an EMBL/GenBank/DDBJ whole genome shotgun (WGS) entry which is preliminary data.</text>
</comment>
<evidence type="ECO:0000313" key="1">
    <source>
        <dbReference type="EMBL" id="KAG5586362.1"/>
    </source>
</evidence>
<reference evidence="1 2" key="1">
    <citation type="submission" date="2020-09" db="EMBL/GenBank/DDBJ databases">
        <title>De no assembly of potato wild relative species, Solanum commersonii.</title>
        <authorList>
            <person name="Cho K."/>
        </authorList>
    </citation>
    <scope>NUCLEOTIDE SEQUENCE [LARGE SCALE GENOMIC DNA]</scope>
    <source>
        <strain evidence="1">LZ3.2</strain>
        <tissue evidence="1">Leaf</tissue>
    </source>
</reference>
<keyword evidence="2" id="KW-1185">Reference proteome</keyword>
<dbReference type="Proteomes" id="UP000824120">
    <property type="component" value="Chromosome 9"/>
</dbReference>
<proteinExistence type="predicted"/>
<evidence type="ECO:0000313" key="2">
    <source>
        <dbReference type="Proteomes" id="UP000824120"/>
    </source>
</evidence>
<dbReference type="AlphaFoldDB" id="A0A9J5XFC6"/>